<reference evidence="3" key="1">
    <citation type="submission" date="2022-11" db="UniProtKB">
        <authorList>
            <consortium name="WormBaseParasite"/>
        </authorList>
    </citation>
    <scope>IDENTIFICATION</scope>
</reference>
<accession>A0A914VR96</accession>
<protein>
    <submittedName>
        <fullName evidence="3">Uncharacterized protein</fullName>
    </submittedName>
</protein>
<name>A0A914VR96_9BILA</name>
<keyword evidence="2" id="KW-1185">Reference proteome</keyword>
<sequence length="109" mass="11668">MRSFTGGRSTRVGCSGCYVAGIEPTGRVIHRTDRAQVKQVRSMAIVSTGSSAGATNARATSGVEGGPVRSAVSSRRNSTRHMRTRELALPPSSSPSWRQPTTTRLHDRT</sequence>
<evidence type="ECO:0000256" key="1">
    <source>
        <dbReference type="SAM" id="MobiDB-lite"/>
    </source>
</evidence>
<evidence type="ECO:0000313" key="3">
    <source>
        <dbReference type="WBParaSite" id="PSAMB.scaffold2356size30986.g17511.t1"/>
    </source>
</evidence>
<dbReference type="AlphaFoldDB" id="A0A914VR96"/>
<feature type="compositionally biased region" description="Polar residues" evidence="1">
    <location>
        <begin position="48"/>
        <end position="59"/>
    </location>
</feature>
<organism evidence="2 3">
    <name type="scientific">Plectus sambesii</name>
    <dbReference type="NCBI Taxonomy" id="2011161"/>
    <lineage>
        <taxon>Eukaryota</taxon>
        <taxon>Metazoa</taxon>
        <taxon>Ecdysozoa</taxon>
        <taxon>Nematoda</taxon>
        <taxon>Chromadorea</taxon>
        <taxon>Plectida</taxon>
        <taxon>Plectina</taxon>
        <taxon>Plectoidea</taxon>
        <taxon>Plectidae</taxon>
        <taxon>Plectus</taxon>
    </lineage>
</organism>
<proteinExistence type="predicted"/>
<feature type="compositionally biased region" description="Polar residues" evidence="1">
    <location>
        <begin position="94"/>
        <end position="103"/>
    </location>
</feature>
<dbReference type="WBParaSite" id="PSAMB.scaffold2356size30986.g17511.t1">
    <property type="protein sequence ID" value="PSAMB.scaffold2356size30986.g17511.t1"/>
    <property type="gene ID" value="PSAMB.scaffold2356size30986.g17511"/>
</dbReference>
<feature type="region of interest" description="Disordered" evidence="1">
    <location>
        <begin position="48"/>
        <end position="109"/>
    </location>
</feature>
<evidence type="ECO:0000313" key="2">
    <source>
        <dbReference type="Proteomes" id="UP000887566"/>
    </source>
</evidence>
<dbReference type="Proteomes" id="UP000887566">
    <property type="component" value="Unplaced"/>
</dbReference>